<feature type="topological domain" description="Periplasmic" evidence="14">
    <location>
        <begin position="32"/>
        <end position="49"/>
    </location>
</feature>
<sequence>MIHLIQSISNSRWCWIALCLLGIMLEGCGLYFQYGLRLDPCVNCVYERALYLTFIGAGLIGFLAPQVRLLRVLASLIFLVGSASGVLVALSHLADYSSAGFGSCALRANFPSFLPLDKWLPWMFQPTGACVPLDWSLLGLNMPQWILISFACGLVVALVFLFAECFRRKKRDYIRYYR</sequence>
<evidence type="ECO:0000256" key="7">
    <source>
        <dbReference type="ARBA" id="ARBA00022982"/>
    </source>
</evidence>
<feature type="transmembrane region" description="Helical" evidence="15">
    <location>
        <begin position="72"/>
        <end position="93"/>
    </location>
</feature>
<comment type="subcellular location">
    <subcellularLocation>
        <location evidence="1">Cell inner membrane</location>
        <topology evidence="1">Multi-pass membrane protein</topology>
    </subcellularLocation>
    <subcellularLocation>
        <location evidence="14">Cell membrane</location>
        <topology evidence="14">Multi-pass membrane protein</topology>
    </subcellularLocation>
</comment>
<evidence type="ECO:0000256" key="11">
    <source>
        <dbReference type="ARBA" id="ARBA00023157"/>
    </source>
</evidence>
<keyword evidence="8 14" id="KW-1133">Transmembrane helix</keyword>
<keyword evidence="11 14" id="KW-1015">Disulfide bond</keyword>
<evidence type="ECO:0000256" key="2">
    <source>
        <dbReference type="ARBA" id="ARBA00008823"/>
    </source>
</evidence>
<evidence type="ECO:0000256" key="5">
    <source>
        <dbReference type="ARBA" id="ARBA00022519"/>
    </source>
</evidence>
<evidence type="ECO:0000256" key="15">
    <source>
        <dbReference type="SAM" id="Phobius"/>
    </source>
</evidence>
<keyword evidence="9 14" id="KW-0560">Oxidoreductase</keyword>
<evidence type="ECO:0000256" key="13">
    <source>
        <dbReference type="ARBA" id="ARBA00023284"/>
    </source>
</evidence>
<organism evidence="16 17">
    <name type="scientific">Candidatus Anaerobiospirillum merdipullorum</name>
    <dbReference type="NCBI Taxonomy" id="2838450"/>
    <lineage>
        <taxon>Bacteria</taxon>
        <taxon>Pseudomonadati</taxon>
        <taxon>Pseudomonadota</taxon>
        <taxon>Gammaproteobacteria</taxon>
        <taxon>Aeromonadales</taxon>
        <taxon>Succinivibrionaceae</taxon>
        <taxon>Anaerobiospirillum</taxon>
    </lineage>
</organism>
<dbReference type="HAMAP" id="MF_00286">
    <property type="entry name" value="DsbB"/>
    <property type="match status" value="1"/>
</dbReference>
<dbReference type="PANTHER" id="PTHR36570">
    <property type="entry name" value="DISULFIDE BOND FORMATION PROTEIN B"/>
    <property type="match status" value="1"/>
</dbReference>
<proteinExistence type="inferred from homology"/>
<keyword evidence="6 14" id="KW-0812">Transmembrane</keyword>
<dbReference type="GO" id="GO:0005886">
    <property type="term" value="C:plasma membrane"/>
    <property type="evidence" value="ECO:0007669"/>
    <property type="project" value="UniProtKB-SubCell"/>
</dbReference>
<evidence type="ECO:0000256" key="3">
    <source>
        <dbReference type="ARBA" id="ARBA00022448"/>
    </source>
</evidence>
<dbReference type="NCBIfam" id="NF002485">
    <property type="entry name" value="PRK01749.1"/>
    <property type="match status" value="1"/>
</dbReference>
<dbReference type="InterPro" id="IPR003752">
    <property type="entry name" value="DiS_bond_form_DsbB/BdbC"/>
</dbReference>
<comment type="caution">
    <text evidence="14">Lacks conserved residue(s) required for the propagation of feature annotation.</text>
</comment>
<gene>
    <name evidence="14 16" type="primary">dsbB</name>
    <name evidence="16" type="ORF">IAA31_06975</name>
</gene>
<feature type="transmembrane region" description="Helical" evidence="15">
    <location>
        <begin position="12"/>
        <end position="36"/>
    </location>
</feature>
<reference evidence="16" key="1">
    <citation type="journal article" date="2021" name="PeerJ">
        <title>Extensive microbial diversity within the chicken gut microbiome revealed by metagenomics and culture.</title>
        <authorList>
            <person name="Gilroy R."/>
            <person name="Ravi A."/>
            <person name="Getino M."/>
            <person name="Pursley I."/>
            <person name="Horton D.L."/>
            <person name="Alikhan N.F."/>
            <person name="Baker D."/>
            <person name="Gharbi K."/>
            <person name="Hall N."/>
            <person name="Watson M."/>
            <person name="Adriaenssens E.M."/>
            <person name="Foster-Nyarko E."/>
            <person name="Jarju S."/>
            <person name="Secka A."/>
            <person name="Antonio M."/>
            <person name="Oren A."/>
            <person name="Chaudhuri R.R."/>
            <person name="La Ragione R."/>
            <person name="Hildebrand F."/>
            <person name="Pallen M.J."/>
        </authorList>
    </citation>
    <scope>NUCLEOTIDE SEQUENCE</scope>
    <source>
        <strain evidence="16">687</strain>
    </source>
</reference>
<reference evidence="16" key="2">
    <citation type="submission" date="2021-04" db="EMBL/GenBank/DDBJ databases">
        <authorList>
            <person name="Gilroy R."/>
        </authorList>
    </citation>
    <scope>NUCLEOTIDE SEQUENCE</scope>
    <source>
        <strain evidence="16">687</strain>
    </source>
</reference>
<comment type="caution">
    <text evidence="16">The sequence shown here is derived from an EMBL/GenBank/DDBJ whole genome shotgun (WGS) entry which is preliminary data.</text>
</comment>
<keyword evidence="12 14" id="KW-0143">Chaperone</keyword>
<keyword evidence="3 14" id="KW-0813">Transport</keyword>
<accession>A0A9E2KNB9</accession>
<dbReference type="SUPFAM" id="SSF158442">
    <property type="entry name" value="DsbB-like"/>
    <property type="match status" value="1"/>
</dbReference>
<dbReference type="InterPro" id="IPR022920">
    <property type="entry name" value="Disulphide_bond_form_DsbB"/>
</dbReference>
<evidence type="ECO:0000256" key="9">
    <source>
        <dbReference type="ARBA" id="ARBA00023002"/>
    </source>
</evidence>
<dbReference type="AlphaFoldDB" id="A0A9E2KNB9"/>
<dbReference type="PANTHER" id="PTHR36570:SF2">
    <property type="entry name" value="DISULFIDE BOND FORMATION PROTEIN B"/>
    <property type="match status" value="1"/>
</dbReference>
<comment type="function">
    <text evidence="14">Required for disulfide bond formation in some periplasmic proteins. Acts by oxidizing the DsbA protein.</text>
</comment>
<dbReference type="Proteomes" id="UP000824150">
    <property type="component" value="Unassembled WGS sequence"/>
</dbReference>
<evidence type="ECO:0000256" key="6">
    <source>
        <dbReference type="ARBA" id="ARBA00022692"/>
    </source>
</evidence>
<evidence type="ECO:0000313" key="16">
    <source>
        <dbReference type="EMBL" id="MBU3827215.1"/>
    </source>
</evidence>
<evidence type="ECO:0000256" key="8">
    <source>
        <dbReference type="ARBA" id="ARBA00022989"/>
    </source>
</evidence>
<dbReference type="InterPro" id="IPR023380">
    <property type="entry name" value="DsbB-like_sf"/>
</dbReference>
<keyword evidence="7 14" id="KW-0249">Electron transport</keyword>
<dbReference type="Pfam" id="PF02600">
    <property type="entry name" value="DsbB"/>
    <property type="match status" value="1"/>
</dbReference>
<evidence type="ECO:0000256" key="12">
    <source>
        <dbReference type="ARBA" id="ARBA00023186"/>
    </source>
</evidence>
<feature type="disulfide bond" description="Redox-active" evidence="14">
    <location>
        <begin position="104"/>
        <end position="130"/>
    </location>
</feature>
<feature type="disulfide bond" description="Redox-active" evidence="14">
    <location>
        <begin position="41"/>
        <end position="44"/>
    </location>
</feature>
<protein>
    <recommendedName>
        <fullName evidence="14">Disulfide bond formation protein B</fullName>
    </recommendedName>
    <alternativeName>
        <fullName evidence="14">Disulfide oxidoreductase</fullName>
    </alternativeName>
</protein>
<dbReference type="GO" id="GO:0009055">
    <property type="term" value="F:electron transfer activity"/>
    <property type="evidence" value="ECO:0007669"/>
    <property type="project" value="UniProtKB-UniRule"/>
</dbReference>
<dbReference type="Gene3D" id="1.20.1550.10">
    <property type="entry name" value="DsbB-like"/>
    <property type="match status" value="1"/>
</dbReference>
<keyword evidence="13 14" id="KW-0676">Redox-active center</keyword>
<evidence type="ECO:0000256" key="10">
    <source>
        <dbReference type="ARBA" id="ARBA00023136"/>
    </source>
</evidence>
<dbReference type="GO" id="GO:0015035">
    <property type="term" value="F:protein-disulfide reductase activity"/>
    <property type="evidence" value="ECO:0007669"/>
    <property type="project" value="UniProtKB-UniRule"/>
</dbReference>
<evidence type="ECO:0000256" key="1">
    <source>
        <dbReference type="ARBA" id="ARBA00004429"/>
    </source>
</evidence>
<feature type="transmembrane region" description="Helical" evidence="15">
    <location>
        <begin position="145"/>
        <end position="166"/>
    </location>
</feature>
<keyword evidence="5" id="KW-0997">Cell inner membrane</keyword>
<name>A0A9E2KNB9_9GAMM</name>
<evidence type="ECO:0000256" key="14">
    <source>
        <dbReference type="HAMAP-Rule" id="MF_00286"/>
    </source>
</evidence>
<feature type="topological domain" description="Cytoplasmic" evidence="14">
    <location>
        <begin position="164"/>
        <end position="178"/>
    </location>
</feature>
<evidence type="ECO:0000313" key="17">
    <source>
        <dbReference type="Proteomes" id="UP000824150"/>
    </source>
</evidence>
<dbReference type="EMBL" id="JAHLFG010000076">
    <property type="protein sequence ID" value="MBU3827215.1"/>
    <property type="molecule type" value="Genomic_DNA"/>
</dbReference>
<keyword evidence="10 14" id="KW-0472">Membrane</keyword>
<feature type="transmembrane region" description="Helical" evidence="15">
    <location>
        <begin position="48"/>
        <end position="65"/>
    </location>
</feature>
<keyword evidence="4 14" id="KW-1003">Cell membrane</keyword>
<comment type="similarity">
    <text evidence="2 14">Belongs to the DsbB family.</text>
</comment>
<dbReference type="InterPro" id="IPR050183">
    <property type="entry name" value="DsbB"/>
</dbReference>
<feature type="topological domain" description="Cytoplasmic" evidence="14">
    <location>
        <begin position="1"/>
        <end position="14"/>
    </location>
</feature>
<dbReference type="GO" id="GO:0006457">
    <property type="term" value="P:protein folding"/>
    <property type="evidence" value="ECO:0007669"/>
    <property type="project" value="InterPro"/>
</dbReference>
<evidence type="ECO:0000256" key="4">
    <source>
        <dbReference type="ARBA" id="ARBA00022475"/>
    </source>
</evidence>